<gene>
    <name evidence="5" type="ORF">FSB64_31545</name>
</gene>
<dbReference type="RefSeq" id="WP_176368974.1">
    <property type="nucleotide sequence ID" value="NZ_VOMC01000044.1"/>
</dbReference>
<dbReference type="PANTHER" id="PTHR42796">
    <property type="entry name" value="FUMARYLACETOACETATE HYDROLASE DOMAIN-CONTAINING PROTEIN 2A-RELATED"/>
    <property type="match status" value="1"/>
</dbReference>
<comment type="cofactor">
    <cofactor evidence="1">
        <name>Mg(2+)</name>
        <dbReference type="ChEBI" id="CHEBI:18420"/>
    </cofactor>
</comment>
<evidence type="ECO:0000313" key="6">
    <source>
        <dbReference type="Proteomes" id="UP000821598"/>
    </source>
</evidence>
<dbReference type="GO" id="GO:0016787">
    <property type="term" value="F:hydrolase activity"/>
    <property type="evidence" value="ECO:0007669"/>
    <property type="project" value="UniProtKB-KW"/>
</dbReference>
<evidence type="ECO:0000256" key="1">
    <source>
        <dbReference type="ARBA" id="ARBA00001946"/>
    </source>
</evidence>
<name>A0ABX2NVS2_9BURK</name>
<comment type="caution">
    <text evidence="5">The sequence shown here is derived from an EMBL/GenBank/DDBJ whole genome shotgun (WGS) entry which is preliminary data.</text>
</comment>
<evidence type="ECO:0000313" key="5">
    <source>
        <dbReference type="EMBL" id="NVI08208.1"/>
    </source>
</evidence>
<dbReference type="Gene3D" id="3.90.850.10">
    <property type="entry name" value="Fumarylacetoacetase-like, C-terminal domain"/>
    <property type="match status" value="1"/>
</dbReference>
<dbReference type="InterPro" id="IPR011234">
    <property type="entry name" value="Fumarylacetoacetase-like_C"/>
</dbReference>
<proteinExistence type="inferred from homology"/>
<dbReference type="PANTHER" id="PTHR42796:SF4">
    <property type="entry name" value="FUMARYLACETOACETATE HYDROLASE DOMAIN-CONTAINING PROTEIN 2A"/>
    <property type="match status" value="1"/>
</dbReference>
<comment type="similarity">
    <text evidence="2">Belongs to the FAH family.</text>
</comment>
<sequence>MKLVTFSCRGRVSIGKVVNDQIIDLPSSDGALPHTMLELLQAGPAALERARSVELDQAVTFPLDDVRLEAPVPNPSKFLAIGMNYRKHAQEAIDLGVKIPDSQLWFNKQVSCINGPYDPVQMPLASEQLDYEAELGVVIGKRCRHVSVEQAPSVVVGYLAVNDVSVRDWQMRSPTMTLGKSFNTHGPIGPWIVSADEIPDPHTLKIRMKVNGELRQEGCTSELIYDIWQQIAYLTTVMTLEPGDIIATGTPSGVGVAMKPPSYRRIGDVMRVEIDGIGYIENVVVAEPNRAE</sequence>
<keyword evidence="3" id="KW-0479">Metal-binding</keyword>
<protein>
    <submittedName>
        <fullName evidence="5">Fumarylacetoacetate hydrolase family protein</fullName>
    </submittedName>
</protein>
<dbReference type="SUPFAM" id="SSF56529">
    <property type="entry name" value="FAH"/>
    <property type="match status" value="1"/>
</dbReference>
<evidence type="ECO:0000256" key="2">
    <source>
        <dbReference type="ARBA" id="ARBA00010211"/>
    </source>
</evidence>
<evidence type="ECO:0000256" key="3">
    <source>
        <dbReference type="ARBA" id="ARBA00022723"/>
    </source>
</evidence>
<dbReference type="Proteomes" id="UP000821598">
    <property type="component" value="Unassembled WGS sequence"/>
</dbReference>
<reference evidence="5 6" key="1">
    <citation type="submission" date="2019-08" db="EMBL/GenBank/DDBJ databases">
        <title>Paraburkholderia simonii sp. nov. and P. youngii sp. nov. Brazilian and Mexican Mimosa-associated rhizobia.</title>
        <authorList>
            <person name="Mavima L."/>
            <person name="Beukes C.W."/>
            <person name="Palmer M."/>
            <person name="De Meyer S.E."/>
            <person name="James E.K."/>
            <person name="Maluk M."/>
            <person name="Avontuur J.R."/>
            <person name="Chan W.Y."/>
            <person name="Venter S.N."/>
            <person name="Steenkamp E.T."/>
        </authorList>
    </citation>
    <scope>NUCLEOTIDE SEQUENCE [LARGE SCALE GENOMIC DNA]</scope>
    <source>
        <strain evidence="5 6">JPY454</strain>
    </source>
</reference>
<dbReference type="EMBL" id="VOMC01000044">
    <property type="protein sequence ID" value="NVI08208.1"/>
    <property type="molecule type" value="Genomic_DNA"/>
</dbReference>
<keyword evidence="6" id="KW-1185">Reference proteome</keyword>
<organism evidence="5 6">
    <name type="scientific">Paraburkholderia youngii</name>
    <dbReference type="NCBI Taxonomy" id="2782701"/>
    <lineage>
        <taxon>Bacteria</taxon>
        <taxon>Pseudomonadati</taxon>
        <taxon>Pseudomonadota</taxon>
        <taxon>Betaproteobacteria</taxon>
        <taxon>Burkholderiales</taxon>
        <taxon>Burkholderiaceae</taxon>
        <taxon>Paraburkholderia</taxon>
    </lineage>
</organism>
<dbReference type="InterPro" id="IPR036663">
    <property type="entry name" value="Fumarylacetoacetase_C_sf"/>
</dbReference>
<keyword evidence="5" id="KW-0378">Hydrolase</keyword>
<feature type="domain" description="Fumarylacetoacetase-like C-terminal" evidence="4">
    <location>
        <begin position="78"/>
        <end position="285"/>
    </location>
</feature>
<evidence type="ECO:0000259" key="4">
    <source>
        <dbReference type="Pfam" id="PF01557"/>
    </source>
</evidence>
<accession>A0ABX2NVS2</accession>
<dbReference type="InterPro" id="IPR051121">
    <property type="entry name" value="FAH"/>
</dbReference>
<dbReference type="Pfam" id="PF01557">
    <property type="entry name" value="FAA_hydrolase"/>
    <property type="match status" value="1"/>
</dbReference>